<protein>
    <submittedName>
        <fullName evidence="1">Uncharacterized protein</fullName>
    </submittedName>
</protein>
<evidence type="ECO:0000313" key="1">
    <source>
        <dbReference type="EMBL" id="CDN57267.1"/>
    </source>
</evidence>
<name>A0A068TFM1_NEOGA</name>
<dbReference type="EMBL" id="HG938356">
    <property type="protein sequence ID" value="CDN57267.1"/>
    <property type="molecule type" value="Genomic_DNA"/>
</dbReference>
<proteinExistence type="predicted"/>
<gene>
    <name evidence="1" type="ORF">RG1141_PA04320</name>
</gene>
<dbReference type="AlphaFoldDB" id="A0A068TFM1"/>
<keyword evidence="1" id="KW-0614">Plasmid</keyword>
<accession>A0A068TFM1</accession>
<reference evidence="2" key="1">
    <citation type="journal article" date="2014" name="BMC Genomics">
        <title>Genome sequencing of two Neorhizobium galegae strains reveals a noeT gene responsible for the unusual acetylation of the nodulation factors.</title>
        <authorList>
            <person name="Osterman J."/>
            <person name="Marsh J."/>
            <person name="Laine P.K."/>
            <person name="Zeng Z."/>
            <person name="Alatalo E."/>
            <person name="Sullivan J.T."/>
            <person name="Young J.P."/>
            <person name="Thomas-Oates J."/>
            <person name="Paulin L."/>
            <person name="Lindstrom K."/>
        </authorList>
    </citation>
    <scope>NUCLEOTIDE SEQUENCE [LARGE SCALE GENOMIC DNA]</scope>
    <source>
        <strain evidence="2">HAMBI 1141</strain>
        <plasmid evidence="2">II</plasmid>
    </source>
</reference>
<organism evidence="1 2">
    <name type="scientific">Neorhizobium galegae bv. officinalis bv. officinalis str. HAMBI 1141</name>
    <dbReference type="NCBI Taxonomy" id="1028801"/>
    <lineage>
        <taxon>Bacteria</taxon>
        <taxon>Pseudomonadati</taxon>
        <taxon>Pseudomonadota</taxon>
        <taxon>Alphaproteobacteria</taxon>
        <taxon>Hyphomicrobiales</taxon>
        <taxon>Rhizobiaceae</taxon>
        <taxon>Rhizobium/Agrobacterium group</taxon>
        <taxon>Neorhizobium</taxon>
    </lineage>
</organism>
<dbReference type="Proteomes" id="UP000028186">
    <property type="component" value="Plasmid pHAMBI1141a"/>
</dbReference>
<dbReference type="HOGENOM" id="CLU_2992085_0_0_5"/>
<evidence type="ECO:0000313" key="2">
    <source>
        <dbReference type="Proteomes" id="UP000028186"/>
    </source>
</evidence>
<geneLocation type="plasmid" evidence="2">
    <name>II</name>
</geneLocation>
<dbReference type="PATRIC" id="fig|1028801.3.peg.5028"/>
<sequence>MSGIILTAADLGFLGLSAQPPMAELGAMGAAGRKYATRAQLVVGTTPTSTTIFGNII</sequence>
<dbReference type="KEGG" id="ngl:RG1141_PA04320"/>